<dbReference type="Pfam" id="PF07727">
    <property type="entry name" value="RVT_2"/>
    <property type="match status" value="1"/>
</dbReference>
<dbReference type="PANTHER" id="PTHR42648">
    <property type="entry name" value="TRANSPOSASE, PUTATIVE-RELATED"/>
    <property type="match status" value="1"/>
</dbReference>
<comment type="caution">
    <text evidence="5">The sequence shown here is derived from an EMBL/GenBank/DDBJ whole genome shotgun (WGS) entry which is preliminary data.</text>
</comment>
<organism evidence="5 6">
    <name type="scientific">Acer yangbiense</name>
    <dbReference type="NCBI Taxonomy" id="1000413"/>
    <lineage>
        <taxon>Eukaryota</taxon>
        <taxon>Viridiplantae</taxon>
        <taxon>Streptophyta</taxon>
        <taxon>Embryophyta</taxon>
        <taxon>Tracheophyta</taxon>
        <taxon>Spermatophyta</taxon>
        <taxon>Magnoliopsida</taxon>
        <taxon>eudicotyledons</taxon>
        <taxon>Gunneridae</taxon>
        <taxon>Pentapetalae</taxon>
        <taxon>rosids</taxon>
        <taxon>malvids</taxon>
        <taxon>Sapindales</taxon>
        <taxon>Sapindaceae</taxon>
        <taxon>Hippocastanoideae</taxon>
        <taxon>Acereae</taxon>
        <taxon>Acer</taxon>
    </lineage>
</organism>
<feature type="domain" description="Reverse transcriptase Ty1/copia-type" evidence="3">
    <location>
        <begin position="224"/>
        <end position="319"/>
    </location>
</feature>
<dbReference type="PANTHER" id="PTHR42648:SF28">
    <property type="entry name" value="TRANSPOSON-ENCODED PROTEIN WITH RIBONUCLEASE H-LIKE AND RETROVIRUS ZINC FINGER-LIKE DOMAINS"/>
    <property type="match status" value="1"/>
</dbReference>
<keyword evidence="6" id="KW-1185">Reference proteome</keyword>
<reference evidence="6" key="1">
    <citation type="journal article" date="2019" name="Gigascience">
        <title>De novo genome assembly of the endangered Acer yangbiense, a plant species with extremely small populations endemic to Yunnan Province, China.</title>
        <authorList>
            <person name="Yang J."/>
            <person name="Wariss H.M."/>
            <person name="Tao L."/>
            <person name="Zhang R."/>
            <person name="Yun Q."/>
            <person name="Hollingsworth P."/>
            <person name="Dao Z."/>
            <person name="Luo G."/>
            <person name="Guo H."/>
            <person name="Ma Y."/>
            <person name="Sun W."/>
        </authorList>
    </citation>
    <scope>NUCLEOTIDE SEQUENCE [LARGE SCALE GENOMIC DNA]</scope>
    <source>
        <strain evidence="6">cv. Malutang</strain>
    </source>
</reference>
<protein>
    <submittedName>
        <fullName evidence="5">Uncharacterized protein</fullName>
    </submittedName>
</protein>
<evidence type="ECO:0000256" key="2">
    <source>
        <dbReference type="ARBA" id="ARBA00022801"/>
    </source>
</evidence>
<evidence type="ECO:0000313" key="5">
    <source>
        <dbReference type="EMBL" id="TXG60334.1"/>
    </source>
</evidence>
<keyword evidence="1" id="KW-0479">Metal-binding</keyword>
<dbReference type="GO" id="GO:0016787">
    <property type="term" value="F:hydrolase activity"/>
    <property type="evidence" value="ECO:0007669"/>
    <property type="project" value="UniProtKB-KW"/>
</dbReference>
<sequence>MDDFSLKVGVYFMKEKIEVFEKFKEWHHKKFHCEEIYSTNVVKRINRTLLERSRCIRLHTRFPESFWAEAVIHACYLGNWSPLKLLEFKLAKVWTGKNVDYSNLKIFGWKTYAFVPSNEINKLQSKSLECIFPGFEKLVKGFKLYDMANKKKILNRDVVFDETTMPKEEVNKNDAYGRPMRVSKPQRYGWDDENNEAHFALMASEGDLTTFHEAIGCRDGESWVKGYDEGDGISRKRKKTPFWMNHTSIRVVLALVAQYDMELEQLDVKTTFLHGDLEEVIFMAQLEGFKESRKENLVCRLKKSLYGFKQSLRQWYNDLVVDDLGAAKKILDMEIKRDWKARKLWLSQNRKIGYLMALWKLEQIVSLSKCRLGGPRQSGSNNVPSLQYDGILN</sequence>
<keyword evidence="2" id="KW-0378">Hydrolase</keyword>
<accession>A0A5C7HU59</accession>
<dbReference type="OrthoDB" id="6776856at2759"/>
<feature type="domain" description="Retroviral polymerase SH3-like" evidence="4">
    <location>
        <begin position="111"/>
        <end position="169"/>
    </location>
</feature>
<dbReference type="InterPro" id="IPR057670">
    <property type="entry name" value="SH3_retrovirus"/>
</dbReference>
<name>A0A5C7HU59_9ROSI</name>
<proteinExistence type="predicted"/>
<gene>
    <name evidence="5" type="ORF">EZV62_014907</name>
</gene>
<dbReference type="Proteomes" id="UP000323000">
    <property type="component" value="Chromosome 6"/>
</dbReference>
<dbReference type="InterPro" id="IPR039537">
    <property type="entry name" value="Retrotran_Ty1/copia-like"/>
</dbReference>
<dbReference type="Pfam" id="PF25597">
    <property type="entry name" value="SH3_retrovirus"/>
    <property type="match status" value="1"/>
</dbReference>
<dbReference type="GO" id="GO:0046872">
    <property type="term" value="F:metal ion binding"/>
    <property type="evidence" value="ECO:0007669"/>
    <property type="project" value="UniProtKB-KW"/>
</dbReference>
<dbReference type="EMBL" id="VAHF01000006">
    <property type="protein sequence ID" value="TXG60334.1"/>
    <property type="molecule type" value="Genomic_DNA"/>
</dbReference>
<evidence type="ECO:0000259" key="3">
    <source>
        <dbReference type="Pfam" id="PF07727"/>
    </source>
</evidence>
<dbReference type="InterPro" id="IPR013103">
    <property type="entry name" value="RVT_2"/>
</dbReference>
<evidence type="ECO:0000259" key="4">
    <source>
        <dbReference type="Pfam" id="PF25597"/>
    </source>
</evidence>
<evidence type="ECO:0000313" key="6">
    <source>
        <dbReference type="Proteomes" id="UP000323000"/>
    </source>
</evidence>
<dbReference type="AlphaFoldDB" id="A0A5C7HU59"/>
<evidence type="ECO:0000256" key="1">
    <source>
        <dbReference type="ARBA" id="ARBA00022723"/>
    </source>
</evidence>